<accession>A0ABT6L975</accession>
<dbReference type="Proteomes" id="UP001160499">
    <property type="component" value="Unassembled WGS sequence"/>
</dbReference>
<sequence length="34" mass="3912">MGRAVLDVAAGAGTRWIFRELAEQELRPWNGVRW</sequence>
<protein>
    <submittedName>
        <fullName evidence="1">Uncharacterized protein</fullName>
    </submittedName>
</protein>
<comment type="caution">
    <text evidence="1">The sequence shown here is derived from an EMBL/GenBank/DDBJ whole genome shotgun (WGS) entry which is preliminary data.</text>
</comment>
<name>A0ABT6L975_9ACTN</name>
<organism evidence="1 2">
    <name type="scientific">Streptomyces pseudovenezuelae</name>
    <dbReference type="NCBI Taxonomy" id="67350"/>
    <lineage>
        <taxon>Bacteria</taxon>
        <taxon>Bacillati</taxon>
        <taxon>Actinomycetota</taxon>
        <taxon>Actinomycetes</taxon>
        <taxon>Kitasatosporales</taxon>
        <taxon>Streptomycetaceae</taxon>
        <taxon>Streptomyces</taxon>
        <taxon>Streptomyces aurantiacus group</taxon>
    </lineage>
</organism>
<reference evidence="1 2" key="1">
    <citation type="submission" date="2023-04" db="EMBL/GenBank/DDBJ databases">
        <title>Forest soil microbial communities from Buena Vista Peninsula, Colon Province, Panama.</title>
        <authorList>
            <person name="Bouskill N."/>
        </authorList>
    </citation>
    <scope>NUCLEOTIDE SEQUENCE [LARGE SCALE GENOMIC DNA]</scope>
    <source>
        <strain evidence="1 2">GGS1</strain>
    </source>
</reference>
<proteinExistence type="predicted"/>
<keyword evidence="2" id="KW-1185">Reference proteome</keyword>
<dbReference type="EMBL" id="JARXVH010000001">
    <property type="protein sequence ID" value="MDH6212858.1"/>
    <property type="molecule type" value="Genomic_DNA"/>
</dbReference>
<evidence type="ECO:0000313" key="2">
    <source>
        <dbReference type="Proteomes" id="UP001160499"/>
    </source>
</evidence>
<gene>
    <name evidence="1" type="ORF">M2283_000137</name>
</gene>
<evidence type="ECO:0000313" key="1">
    <source>
        <dbReference type="EMBL" id="MDH6212858.1"/>
    </source>
</evidence>